<feature type="transmembrane region" description="Helical" evidence="1">
    <location>
        <begin position="95"/>
        <end position="114"/>
    </location>
</feature>
<evidence type="ECO:0000256" key="1">
    <source>
        <dbReference type="SAM" id="Phobius"/>
    </source>
</evidence>
<dbReference type="HOGENOM" id="CLU_1646647_0_0_1"/>
<dbReference type="EnsemblPlants" id="Solyc07g019570.1.1">
    <property type="protein sequence ID" value="Solyc07g019570.1.1"/>
    <property type="gene ID" value="Solyc07g019570.1"/>
</dbReference>
<proteinExistence type="predicted"/>
<keyword evidence="1" id="KW-0472">Membrane</keyword>
<keyword evidence="1" id="KW-0812">Transmembrane</keyword>
<keyword evidence="3" id="KW-1185">Reference proteome</keyword>
<organism evidence="2">
    <name type="scientific">Solanum lycopersicum</name>
    <name type="common">Tomato</name>
    <name type="synonym">Lycopersicon esculentum</name>
    <dbReference type="NCBI Taxonomy" id="4081"/>
    <lineage>
        <taxon>Eukaryota</taxon>
        <taxon>Viridiplantae</taxon>
        <taxon>Streptophyta</taxon>
        <taxon>Embryophyta</taxon>
        <taxon>Tracheophyta</taxon>
        <taxon>Spermatophyta</taxon>
        <taxon>Magnoliopsida</taxon>
        <taxon>eudicotyledons</taxon>
        <taxon>Gunneridae</taxon>
        <taxon>Pentapetalae</taxon>
        <taxon>asterids</taxon>
        <taxon>lamiids</taxon>
        <taxon>Solanales</taxon>
        <taxon>Solanaceae</taxon>
        <taxon>Solanoideae</taxon>
        <taxon>Solaneae</taxon>
        <taxon>Solanum</taxon>
        <taxon>Solanum subgen. Lycopersicon</taxon>
    </lineage>
</organism>
<evidence type="ECO:0000313" key="3">
    <source>
        <dbReference type="Proteomes" id="UP000004994"/>
    </source>
</evidence>
<dbReference type="PaxDb" id="4081-Solyc07g019570.1.1"/>
<dbReference type="Gramene" id="Solyc07g019570.1.1">
    <property type="protein sequence ID" value="Solyc07g019570.1.1"/>
    <property type="gene ID" value="Solyc07g019570.1"/>
</dbReference>
<reference evidence="2" key="1">
    <citation type="journal article" date="2012" name="Nature">
        <title>The tomato genome sequence provides insights into fleshy fruit evolution.</title>
        <authorList>
            <consortium name="Tomato Genome Consortium"/>
        </authorList>
    </citation>
    <scope>NUCLEOTIDE SEQUENCE [LARGE SCALE GENOMIC DNA]</scope>
    <source>
        <strain evidence="2">cv. Heinz 1706</strain>
    </source>
</reference>
<keyword evidence="1" id="KW-1133">Transmembrane helix</keyword>
<accession>K4CCR9</accession>
<feature type="transmembrane region" description="Helical" evidence="1">
    <location>
        <begin position="6"/>
        <end position="27"/>
    </location>
</feature>
<feature type="transmembrane region" description="Helical" evidence="1">
    <location>
        <begin position="135"/>
        <end position="155"/>
    </location>
</feature>
<dbReference type="InParanoid" id="K4CCR9"/>
<sequence length="161" mass="18536">MAYSIYGDYLGCLAFVGFALLTVYFFLGAIGYSGEVKTWMILKIGVQCEFLCTYFFWPCWHLHYYLEIIRLRKKVDFSLVWKVSLSVVKLLHRSMVVAILALTLHFGYWISLGIKKRMLCNRTLFSISSDLRVMGSHNLLCSFVLVTVLVFQSIYSDAVPS</sequence>
<evidence type="ECO:0000313" key="2">
    <source>
        <dbReference type="EnsemblPlants" id="Solyc07g019570.1.1"/>
    </source>
</evidence>
<dbReference type="Proteomes" id="UP000004994">
    <property type="component" value="Chromosome 7"/>
</dbReference>
<reference evidence="2" key="2">
    <citation type="submission" date="2015-06" db="UniProtKB">
        <authorList>
            <consortium name="EnsemblPlants"/>
        </authorList>
    </citation>
    <scope>IDENTIFICATION</scope>
    <source>
        <strain evidence="2">cv. Heinz 1706</strain>
    </source>
</reference>
<dbReference type="AlphaFoldDB" id="K4CCR9"/>
<name>K4CCR9_SOLLC</name>
<protein>
    <submittedName>
        <fullName evidence="2">Uncharacterized protein</fullName>
    </submittedName>
</protein>